<dbReference type="EMBL" id="UINC01166835">
    <property type="protein sequence ID" value="SVD69004.1"/>
    <property type="molecule type" value="Genomic_DNA"/>
</dbReference>
<gene>
    <name evidence="1" type="ORF">METZ01_LOCUS421858</name>
</gene>
<sequence>VTRVDPSIFNGPVIHDTDDTHIGRYNFWQKRKGGLAASDKKHLVTHTS</sequence>
<reference evidence="1" key="1">
    <citation type="submission" date="2018-05" db="EMBL/GenBank/DDBJ databases">
        <authorList>
            <person name="Lanie J.A."/>
            <person name="Ng W.-L."/>
            <person name="Kazmierczak K.M."/>
            <person name="Andrzejewski T.M."/>
            <person name="Davidsen T.M."/>
            <person name="Wayne K.J."/>
            <person name="Tettelin H."/>
            <person name="Glass J.I."/>
            <person name="Rusch D."/>
            <person name="Podicherti R."/>
            <person name="Tsui H.-C.T."/>
            <person name="Winkler M.E."/>
        </authorList>
    </citation>
    <scope>NUCLEOTIDE SEQUENCE</scope>
</reference>
<feature type="non-terminal residue" evidence="1">
    <location>
        <position position="48"/>
    </location>
</feature>
<feature type="non-terminal residue" evidence="1">
    <location>
        <position position="1"/>
    </location>
</feature>
<accession>A0A382XDR9</accession>
<protein>
    <submittedName>
        <fullName evidence="1">Uncharacterized protein</fullName>
    </submittedName>
</protein>
<proteinExistence type="predicted"/>
<organism evidence="1">
    <name type="scientific">marine metagenome</name>
    <dbReference type="NCBI Taxonomy" id="408172"/>
    <lineage>
        <taxon>unclassified sequences</taxon>
        <taxon>metagenomes</taxon>
        <taxon>ecological metagenomes</taxon>
    </lineage>
</organism>
<evidence type="ECO:0000313" key="1">
    <source>
        <dbReference type="EMBL" id="SVD69004.1"/>
    </source>
</evidence>
<dbReference type="AlphaFoldDB" id="A0A382XDR9"/>
<name>A0A382XDR9_9ZZZZ</name>